<evidence type="ECO:0000313" key="1">
    <source>
        <dbReference type="EMBL" id="KAI3684654.1"/>
    </source>
</evidence>
<proteinExistence type="predicted"/>
<reference evidence="2" key="1">
    <citation type="journal article" date="2022" name="Mol. Ecol. Resour.">
        <title>The genomes of chicory, endive, great burdock and yacon provide insights into Asteraceae palaeo-polyploidization history and plant inulin production.</title>
        <authorList>
            <person name="Fan W."/>
            <person name="Wang S."/>
            <person name="Wang H."/>
            <person name="Wang A."/>
            <person name="Jiang F."/>
            <person name="Liu H."/>
            <person name="Zhao H."/>
            <person name="Xu D."/>
            <person name="Zhang Y."/>
        </authorList>
    </citation>
    <scope>NUCLEOTIDE SEQUENCE [LARGE SCALE GENOMIC DNA]</scope>
    <source>
        <strain evidence="2">cv. Niubang</strain>
    </source>
</reference>
<reference evidence="1 2" key="2">
    <citation type="journal article" date="2022" name="Mol. Ecol. Resour.">
        <title>The genomes of chicory, endive, great burdock and yacon provide insights into Asteraceae paleo-polyploidization history and plant inulin production.</title>
        <authorList>
            <person name="Fan W."/>
            <person name="Wang S."/>
            <person name="Wang H."/>
            <person name="Wang A."/>
            <person name="Jiang F."/>
            <person name="Liu H."/>
            <person name="Zhao H."/>
            <person name="Xu D."/>
            <person name="Zhang Y."/>
        </authorList>
    </citation>
    <scope>NUCLEOTIDE SEQUENCE [LARGE SCALE GENOMIC DNA]</scope>
    <source>
        <strain evidence="2">cv. Niubang</strain>
    </source>
</reference>
<name>A0ACB8YI91_ARCLA</name>
<organism evidence="1 2">
    <name type="scientific">Arctium lappa</name>
    <name type="common">Greater burdock</name>
    <name type="synonym">Lappa major</name>
    <dbReference type="NCBI Taxonomy" id="4217"/>
    <lineage>
        <taxon>Eukaryota</taxon>
        <taxon>Viridiplantae</taxon>
        <taxon>Streptophyta</taxon>
        <taxon>Embryophyta</taxon>
        <taxon>Tracheophyta</taxon>
        <taxon>Spermatophyta</taxon>
        <taxon>Magnoliopsida</taxon>
        <taxon>eudicotyledons</taxon>
        <taxon>Gunneridae</taxon>
        <taxon>Pentapetalae</taxon>
        <taxon>asterids</taxon>
        <taxon>campanulids</taxon>
        <taxon>Asterales</taxon>
        <taxon>Asteraceae</taxon>
        <taxon>Carduoideae</taxon>
        <taxon>Cardueae</taxon>
        <taxon>Arctiinae</taxon>
        <taxon>Arctium</taxon>
    </lineage>
</organism>
<keyword evidence="2" id="KW-1185">Reference proteome</keyword>
<dbReference type="EMBL" id="CM042058">
    <property type="protein sequence ID" value="KAI3684654.1"/>
    <property type="molecule type" value="Genomic_DNA"/>
</dbReference>
<accession>A0ACB8YI91</accession>
<gene>
    <name evidence="1" type="ORF">L6452_33879</name>
</gene>
<protein>
    <submittedName>
        <fullName evidence="1">Uncharacterized protein</fullName>
    </submittedName>
</protein>
<dbReference type="Proteomes" id="UP001055879">
    <property type="component" value="Linkage Group LG12"/>
</dbReference>
<comment type="caution">
    <text evidence="1">The sequence shown here is derived from an EMBL/GenBank/DDBJ whole genome shotgun (WGS) entry which is preliminary data.</text>
</comment>
<evidence type="ECO:0000313" key="2">
    <source>
        <dbReference type="Proteomes" id="UP001055879"/>
    </source>
</evidence>
<sequence>MLYGKIMGDNYTSITWTSYSHQWRNLRRIASIELLSLHHLNELHGIRVDEGRLMIHKLLLTNSSLVNMKSVFYELMLNVMMRMITGKRYFNGDISDVEEEGKRLKNILDEMFLSSSASNVVDYLLSLRLINQLKQVKGVEVENKKKTMIEVLLSLQRSDPEYYTDEMIKSFVMVMRSCPGVGLALRTVGLSLGLLIQCFEWERISEDMVDMTEDPGLTMPKAKPLLGKCTPRLVMQNLLSEL</sequence>